<feature type="domain" description="Chaplin" evidence="10">
    <location>
        <begin position="39"/>
        <end position="79"/>
    </location>
</feature>
<keyword evidence="6 7" id="KW-0034">Amyloid</keyword>
<comment type="caution">
    <text evidence="11">The sequence shown here is derived from an EMBL/GenBank/DDBJ whole genome shotgun (WGS) entry which is preliminary data.</text>
</comment>
<sequence length="256" mass="25937">MRQALSRSLITVAAASGVLAMTGGYAHADTEAQATTSNSPGVLSGNSIQVPVDAPVNACGNSVDVVALLNPSMGNSCGNESAPAHERHAPVPAQHTGAPSHGSAQQTGRHRKEHSGHHGMRHDEGNTTSGSPGVGSGNNVRVPVQAPVTVCGDSVNVVALLNPAMGTDCGGEEWTPPPTHPLPPPVRHTPPPTHLTPPPVEQVTPPKHAAATRPVVPVRAQLAETGSGDLGTAGAVSAGLLLSGAMLYRRTRAARV</sequence>
<evidence type="ECO:0000256" key="6">
    <source>
        <dbReference type="ARBA" id="ARBA00023087"/>
    </source>
</evidence>
<evidence type="ECO:0000256" key="2">
    <source>
        <dbReference type="ARBA" id="ARBA00022512"/>
    </source>
</evidence>
<feature type="compositionally biased region" description="Low complexity" evidence="8">
    <location>
        <begin position="126"/>
        <end position="141"/>
    </location>
</feature>
<evidence type="ECO:0000256" key="9">
    <source>
        <dbReference type="SAM" id="SignalP"/>
    </source>
</evidence>
<evidence type="ECO:0000256" key="7">
    <source>
        <dbReference type="PROSITE-ProRule" id="PRU01232"/>
    </source>
</evidence>
<dbReference type="PROSITE" id="PS51884">
    <property type="entry name" value="CHAPLIN"/>
    <property type="match status" value="2"/>
</dbReference>
<evidence type="ECO:0000256" key="3">
    <source>
        <dbReference type="ARBA" id="ARBA00022525"/>
    </source>
</evidence>
<feature type="domain" description="Chaplin" evidence="10">
    <location>
        <begin position="131"/>
        <end position="171"/>
    </location>
</feature>
<dbReference type="Proteomes" id="UP001614394">
    <property type="component" value="Unassembled WGS sequence"/>
</dbReference>
<evidence type="ECO:0000256" key="8">
    <source>
        <dbReference type="SAM" id="MobiDB-lite"/>
    </source>
</evidence>
<keyword evidence="4 9" id="KW-0732">Signal</keyword>
<feature type="signal peptide" evidence="9">
    <location>
        <begin position="1"/>
        <end position="28"/>
    </location>
</feature>
<name>A0ABW8CCH7_9ACTN</name>
<evidence type="ECO:0000313" key="12">
    <source>
        <dbReference type="Proteomes" id="UP001614394"/>
    </source>
</evidence>
<evidence type="ECO:0000256" key="1">
    <source>
        <dbReference type="ARBA" id="ARBA00004191"/>
    </source>
</evidence>
<proteinExistence type="predicted"/>
<dbReference type="RefSeq" id="WP_399654025.1">
    <property type="nucleotide sequence ID" value="NZ_JBITYG010000008.1"/>
</dbReference>
<gene>
    <name evidence="11" type="ORF">ACIGXA_26780</name>
</gene>
<evidence type="ECO:0000256" key="5">
    <source>
        <dbReference type="ARBA" id="ARBA00022889"/>
    </source>
</evidence>
<dbReference type="EMBL" id="JBITYG010000008">
    <property type="protein sequence ID" value="MFI9104128.1"/>
    <property type="molecule type" value="Genomic_DNA"/>
</dbReference>
<protein>
    <submittedName>
        <fullName evidence="11">Chaplin</fullName>
    </submittedName>
</protein>
<reference evidence="11 12" key="1">
    <citation type="submission" date="2024-10" db="EMBL/GenBank/DDBJ databases">
        <title>The Natural Products Discovery Center: Release of the First 8490 Sequenced Strains for Exploring Actinobacteria Biosynthetic Diversity.</title>
        <authorList>
            <person name="Kalkreuter E."/>
            <person name="Kautsar S.A."/>
            <person name="Yang D."/>
            <person name="Bader C.D."/>
            <person name="Teijaro C.N."/>
            <person name="Fluegel L."/>
            <person name="Davis C.M."/>
            <person name="Simpson J.R."/>
            <person name="Lauterbach L."/>
            <person name="Steele A.D."/>
            <person name="Gui C."/>
            <person name="Meng S."/>
            <person name="Li G."/>
            <person name="Viehrig K."/>
            <person name="Ye F."/>
            <person name="Su P."/>
            <person name="Kiefer A.F."/>
            <person name="Nichols A."/>
            <person name="Cepeda A.J."/>
            <person name="Yan W."/>
            <person name="Fan B."/>
            <person name="Jiang Y."/>
            <person name="Adhikari A."/>
            <person name="Zheng C.-J."/>
            <person name="Schuster L."/>
            <person name="Cowan T.M."/>
            <person name="Smanski M.J."/>
            <person name="Chevrette M.G."/>
            <person name="De Carvalho L.P.S."/>
            <person name="Shen B."/>
        </authorList>
    </citation>
    <scope>NUCLEOTIDE SEQUENCE [LARGE SCALE GENOMIC DNA]</scope>
    <source>
        <strain evidence="11 12">NPDC053399</strain>
    </source>
</reference>
<feature type="chain" id="PRO_5047071047" evidence="9">
    <location>
        <begin position="29"/>
        <end position="256"/>
    </location>
</feature>
<keyword evidence="3" id="KW-0964">Secreted</keyword>
<evidence type="ECO:0000313" key="11">
    <source>
        <dbReference type="EMBL" id="MFI9104128.1"/>
    </source>
</evidence>
<feature type="region of interest" description="Disordered" evidence="8">
    <location>
        <begin position="77"/>
        <end position="141"/>
    </location>
</feature>
<organism evidence="11 12">
    <name type="scientific">Streptomyces fildesensis</name>
    <dbReference type="NCBI Taxonomy" id="375757"/>
    <lineage>
        <taxon>Bacteria</taxon>
        <taxon>Bacillati</taxon>
        <taxon>Actinomycetota</taxon>
        <taxon>Actinomycetes</taxon>
        <taxon>Kitasatosporales</taxon>
        <taxon>Streptomycetaceae</taxon>
        <taxon>Streptomyces</taxon>
    </lineage>
</organism>
<keyword evidence="12" id="KW-1185">Reference proteome</keyword>
<keyword evidence="5" id="KW-0130">Cell adhesion</keyword>
<comment type="subcellular location">
    <subcellularLocation>
        <location evidence="1">Secreted</location>
        <location evidence="1">Cell wall</location>
    </subcellularLocation>
</comment>
<dbReference type="Pfam" id="PF03777">
    <property type="entry name" value="ChpA-C"/>
    <property type="match status" value="2"/>
</dbReference>
<feature type="compositionally biased region" description="Basic residues" evidence="8">
    <location>
        <begin position="108"/>
        <end position="120"/>
    </location>
</feature>
<keyword evidence="2" id="KW-0134">Cell wall</keyword>
<evidence type="ECO:0000259" key="10">
    <source>
        <dbReference type="PROSITE" id="PS51884"/>
    </source>
</evidence>
<dbReference type="InterPro" id="IPR005528">
    <property type="entry name" value="ChpA-H"/>
</dbReference>
<evidence type="ECO:0000256" key="4">
    <source>
        <dbReference type="ARBA" id="ARBA00022729"/>
    </source>
</evidence>
<accession>A0ABW8CCH7</accession>